<keyword evidence="2" id="KW-0732">Signal</keyword>
<feature type="signal peptide" evidence="2">
    <location>
        <begin position="1"/>
        <end position="23"/>
    </location>
</feature>
<evidence type="ECO:0000313" key="4">
    <source>
        <dbReference type="Proteomes" id="UP000295443"/>
    </source>
</evidence>
<keyword evidence="4" id="KW-1185">Reference proteome</keyword>
<feature type="region of interest" description="Disordered" evidence="1">
    <location>
        <begin position="95"/>
        <end position="134"/>
    </location>
</feature>
<gene>
    <name evidence="3" type="ORF">EZJ19_01950</name>
</gene>
<protein>
    <submittedName>
        <fullName evidence="3">Uncharacterized protein</fullName>
    </submittedName>
</protein>
<dbReference type="RefSeq" id="WP_131444623.1">
    <property type="nucleotide sequence ID" value="NZ_SJZB01000010.1"/>
</dbReference>
<evidence type="ECO:0000256" key="2">
    <source>
        <dbReference type="SAM" id="SignalP"/>
    </source>
</evidence>
<dbReference type="Proteomes" id="UP000295443">
    <property type="component" value="Unassembled WGS sequence"/>
</dbReference>
<organism evidence="3 4">
    <name type="scientific">Parasulfuritortus cantonensis</name>
    <dbReference type="NCBI Taxonomy" id="2528202"/>
    <lineage>
        <taxon>Bacteria</taxon>
        <taxon>Pseudomonadati</taxon>
        <taxon>Pseudomonadota</taxon>
        <taxon>Betaproteobacteria</taxon>
        <taxon>Nitrosomonadales</taxon>
        <taxon>Thiobacillaceae</taxon>
        <taxon>Parasulfuritortus</taxon>
    </lineage>
</organism>
<dbReference type="EMBL" id="SJZB01000010">
    <property type="protein sequence ID" value="TCJ18499.1"/>
    <property type="molecule type" value="Genomic_DNA"/>
</dbReference>
<reference evidence="3 4" key="1">
    <citation type="submission" date="2019-03" db="EMBL/GenBank/DDBJ databases">
        <title>Genome sequence of Thiobacillaceae bacterium LSR1, a sulfur-oxidizing bacterium isolated from freshwater sediment.</title>
        <authorList>
            <person name="Li S."/>
        </authorList>
    </citation>
    <scope>NUCLEOTIDE SEQUENCE [LARGE SCALE GENOMIC DNA]</scope>
    <source>
        <strain evidence="3 4">LSR1</strain>
    </source>
</reference>
<sequence>MRNTTKALLFAVMTALTATSALARDRDDNPPGPAGGPGTSVQNPAHPAGGPSVSADVRSHRQWLQKQMTKKEWQHFRTLRQEERQRFCVKKHITKDRCWFDRDDNPPGPRGGPGTNRDNPPGPAGGPGAGPNHR</sequence>
<feature type="compositionally biased region" description="Gly residues" evidence="1">
    <location>
        <begin position="125"/>
        <end position="134"/>
    </location>
</feature>
<evidence type="ECO:0000313" key="3">
    <source>
        <dbReference type="EMBL" id="TCJ18499.1"/>
    </source>
</evidence>
<proteinExistence type="predicted"/>
<accession>A0A4R1BM70</accession>
<feature type="region of interest" description="Disordered" evidence="1">
    <location>
        <begin position="20"/>
        <end position="66"/>
    </location>
</feature>
<comment type="caution">
    <text evidence="3">The sequence shown here is derived from an EMBL/GenBank/DDBJ whole genome shotgun (WGS) entry which is preliminary data.</text>
</comment>
<evidence type="ECO:0000256" key="1">
    <source>
        <dbReference type="SAM" id="MobiDB-lite"/>
    </source>
</evidence>
<feature type="chain" id="PRO_5020769376" evidence="2">
    <location>
        <begin position="24"/>
        <end position="134"/>
    </location>
</feature>
<name>A0A4R1BM70_9PROT</name>
<feature type="compositionally biased region" description="Basic and acidic residues" evidence="1">
    <location>
        <begin position="95"/>
        <end position="105"/>
    </location>
</feature>
<dbReference type="AlphaFoldDB" id="A0A4R1BM70"/>